<reference evidence="21 22" key="1">
    <citation type="journal article" date="2012" name="G3 (Bethesda)">
        <title>Pichia sorbitophila, an interspecies yeast hybrid reveals early steps of genome resolution following polyploidization.</title>
        <authorList>
            <person name="Leh Louis V."/>
            <person name="Despons L."/>
            <person name="Friedrich A."/>
            <person name="Martin T."/>
            <person name="Durrens P."/>
            <person name="Casaregola S."/>
            <person name="Neuveglise C."/>
            <person name="Fairhead C."/>
            <person name="Marck C."/>
            <person name="Cruz J.A."/>
            <person name="Straub M.L."/>
            <person name="Kugler V."/>
            <person name="Sacerdot C."/>
            <person name="Uzunov Z."/>
            <person name="Thierry A."/>
            <person name="Weiss S."/>
            <person name="Bleykasten C."/>
            <person name="De Montigny J."/>
            <person name="Jacques N."/>
            <person name="Jung P."/>
            <person name="Lemaire M."/>
            <person name="Mallet S."/>
            <person name="Morel G."/>
            <person name="Richard G.F."/>
            <person name="Sarkar A."/>
            <person name="Savel G."/>
            <person name="Schacherer J."/>
            <person name="Seret M.L."/>
            <person name="Talla E."/>
            <person name="Samson G."/>
            <person name="Jubin C."/>
            <person name="Poulain J."/>
            <person name="Vacherie B."/>
            <person name="Barbe V."/>
            <person name="Pelletier E."/>
            <person name="Sherman D.J."/>
            <person name="Westhof E."/>
            <person name="Weissenbach J."/>
            <person name="Baret P.V."/>
            <person name="Wincker P."/>
            <person name="Gaillardin C."/>
            <person name="Dujon B."/>
            <person name="Souciet J.L."/>
        </authorList>
    </citation>
    <scope>NUCLEOTIDE SEQUENCE [LARGE SCALE GENOMIC DNA]</scope>
    <source>
        <strain evidence="22">ATCC MYA-4447 / BCRC 22081 / CBS 7064 / NBRC 10061 / NRRL Y-12695</strain>
    </source>
</reference>
<feature type="transmembrane region" description="Helical" evidence="17">
    <location>
        <begin position="403"/>
        <end position="426"/>
    </location>
</feature>
<dbReference type="InParanoid" id="G8YFJ8"/>
<dbReference type="InterPro" id="IPR048024">
    <property type="entry name" value="Fxna-like_M28_dom"/>
</dbReference>
<dbReference type="EC" id="3.4.-.-" evidence="15"/>
<dbReference type="GO" id="GO:0005774">
    <property type="term" value="C:vacuolar membrane"/>
    <property type="evidence" value="ECO:0007669"/>
    <property type="project" value="UniProtKB-SubCell"/>
</dbReference>
<feature type="transmembrane region" description="Helical" evidence="17">
    <location>
        <begin position="438"/>
        <end position="457"/>
    </location>
</feature>
<evidence type="ECO:0000256" key="17">
    <source>
        <dbReference type="SAM" id="Phobius"/>
    </source>
</evidence>
<evidence type="ECO:0000259" key="18">
    <source>
        <dbReference type="Pfam" id="PF04389"/>
    </source>
</evidence>
<dbReference type="AlphaFoldDB" id="G8YFJ8"/>
<dbReference type="InterPro" id="IPR045175">
    <property type="entry name" value="M28_fam"/>
</dbReference>
<evidence type="ECO:0000256" key="8">
    <source>
        <dbReference type="ARBA" id="ARBA00022723"/>
    </source>
</evidence>
<evidence type="ECO:0000313" key="22">
    <source>
        <dbReference type="Proteomes" id="UP000005222"/>
    </source>
</evidence>
<feature type="transmembrane region" description="Helical" evidence="17">
    <location>
        <begin position="690"/>
        <end position="708"/>
    </location>
</feature>
<feature type="transmembrane region" description="Helical" evidence="17">
    <location>
        <begin position="625"/>
        <end position="644"/>
    </location>
</feature>
<feature type="compositionally biased region" description="Low complexity" evidence="16">
    <location>
        <begin position="13"/>
        <end position="34"/>
    </location>
</feature>
<dbReference type="Pfam" id="PF04389">
    <property type="entry name" value="Peptidase_M28"/>
    <property type="match status" value="1"/>
</dbReference>
<dbReference type="GO" id="GO:0006508">
    <property type="term" value="P:proteolysis"/>
    <property type="evidence" value="ECO:0007669"/>
    <property type="project" value="UniProtKB-KW"/>
</dbReference>
<evidence type="ECO:0000256" key="10">
    <source>
        <dbReference type="ARBA" id="ARBA00022833"/>
    </source>
</evidence>
<dbReference type="PANTHER" id="PTHR12147">
    <property type="entry name" value="METALLOPEPTIDASE M28 FAMILY MEMBER"/>
    <property type="match status" value="1"/>
</dbReference>
<evidence type="ECO:0000256" key="3">
    <source>
        <dbReference type="ARBA" id="ARBA00004128"/>
    </source>
</evidence>
<evidence type="ECO:0000256" key="11">
    <source>
        <dbReference type="ARBA" id="ARBA00022989"/>
    </source>
</evidence>
<feature type="domain" description="Vacuolar membrane protease C-terminal" evidence="19">
    <location>
        <begin position="718"/>
        <end position="985"/>
    </location>
</feature>
<keyword evidence="22" id="KW-1185">Reference proteome</keyword>
<feature type="domain" description="Vacuolar membrane protease transmembrane" evidence="20">
    <location>
        <begin position="442"/>
        <end position="596"/>
    </location>
</feature>
<dbReference type="Pfam" id="PF22250">
    <property type="entry name" value="PFF1_C"/>
    <property type="match status" value="1"/>
</dbReference>
<evidence type="ECO:0000313" key="21">
    <source>
        <dbReference type="EMBL" id="CCE81947.1"/>
    </source>
</evidence>
<comment type="function">
    <text evidence="2">May be involved in vacuolar sorting and osmoregulation.</text>
</comment>
<evidence type="ECO:0000259" key="20">
    <source>
        <dbReference type="Pfam" id="PF22251"/>
    </source>
</evidence>
<evidence type="ECO:0000256" key="9">
    <source>
        <dbReference type="ARBA" id="ARBA00022801"/>
    </source>
</evidence>
<feature type="region of interest" description="Disordered" evidence="16">
    <location>
        <begin position="1"/>
        <end position="34"/>
    </location>
</feature>
<dbReference type="SUPFAM" id="SSF53187">
    <property type="entry name" value="Zn-dependent exopeptidases"/>
    <property type="match status" value="1"/>
</dbReference>
<dbReference type="InterPro" id="IPR053975">
    <property type="entry name" value="PFF1_C"/>
</dbReference>
<feature type="transmembrane region" description="Helical" evidence="17">
    <location>
        <begin position="511"/>
        <end position="530"/>
    </location>
</feature>
<accession>G8YFJ8</accession>
<keyword evidence="12" id="KW-0482">Metalloprotease</keyword>
<dbReference type="STRING" id="559304.G8YFJ8"/>
<protein>
    <recommendedName>
        <fullName evidence="15">Peptide hydrolase</fullName>
        <ecNumber evidence="15">3.4.-.-</ecNumber>
    </recommendedName>
</protein>
<evidence type="ECO:0000256" key="5">
    <source>
        <dbReference type="ARBA" id="ARBA00022554"/>
    </source>
</evidence>
<dbReference type="GO" id="GO:0008235">
    <property type="term" value="F:metalloexopeptidase activity"/>
    <property type="evidence" value="ECO:0007669"/>
    <property type="project" value="InterPro"/>
</dbReference>
<evidence type="ECO:0000256" key="1">
    <source>
        <dbReference type="ARBA" id="ARBA00001947"/>
    </source>
</evidence>
<feature type="domain" description="Vacuolar membrane protease transmembrane" evidence="20">
    <location>
        <begin position="609"/>
        <end position="688"/>
    </location>
</feature>
<dbReference type="OMA" id="TPWPVTI"/>
<feature type="transmembrane region" description="Helical" evidence="17">
    <location>
        <begin position="477"/>
        <end position="499"/>
    </location>
</feature>
<evidence type="ECO:0000256" key="14">
    <source>
        <dbReference type="ARBA" id="ARBA00023180"/>
    </source>
</evidence>
<keyword evidence="9 15" id="KW-0378">Hydrolase</keyword>
<comment type="cofactor">
    <cofactor evidence="1">
        <name>Zn(2+)</name>
        <dbReference type="ChEBI" id="CHEBI:29105"/>
    </cofactor>
</comment>
<dbReference type="PANTHER" id="PTHR12147:SF58">
    <property type="entry name" value="VACUOLAR MEMBRANE PROTEASE"/>
    <property type="match status" value="1"/>
</dbReference>
<keyword evidence="7 17" id="KW-0812">Transmembrane</keyword>
<keyword evidence="11 17" id="KW-1133">Transmembrane helix</keyword>
<dbReference type="eggNOG" id="KOG2194">
    <property type="taxonomic scope" value="Eukaryota"/>
</dbReference>
<keyword evidence="5" id="KW-0926">Vacuole</keyword>
<dbReference type="CDD" id="cd03875">
    <property type="entry name" value="M28_Fxna_like"/>
    <property type="match status" value="1"/>
</dbReference>
<proteinExistence type="inferred from homology"/>
<comment type="subcellular location">
    <subcellularLocation>
        <location evidence="3">Vacuole membrane</location>
        <topology evidence="3">Multi-pass membrane protein</topology>
    </subcellularLocation>
</comment>
<feature type="transmembrane region" description="Helical" evidence="17">
    <location>
        <begin position="664"/>
        <end position="683"/>
    </location>
</feature>
<dbReference type="EMBL" id="FO082051">
    <property type="protein sequence ID" value="CCE81947.1"/>
    <property type="molecule type" value="Genomic_DNA"/>
</dbReference>
<name>G8YFJ8_PICSO</name>
<keyword evidence="13 17" id="KW-0472">Membrane</keyword>
<evidence type="ECO:0000256" key="13">
    <source>
        <dbReference type="ARBA" id="ARBA00023136"/>
    </source>
</evidence>
<sequence>MDNTQVADSPDQPTSGASSGGPPSVKGRNSGSNGSSKPGFFIKTIRALFGYRKTSLTALVLITAILTYVVVTIEQSLTYSVTLPGSKFEKSILESSWLDLQEIGREQHPYDSRGNDRVHDYLETRINEFVKKKPYITFDNDLNNTNNIMYRGVAARNFNDVTYYESNNLLVKVDGKNKDLPALLLSAHFDSVPTGFGVTDDGMGIASLLGILNYFSSDDIEQPLRTIIFNFNNNEEFGLCGAQAFITHPWFNEVGYFLNLEGAGCGGKAVLFRGTDYGVVKHFNEVRYPFASSLFQQAFNNLLVHSDTDYTVYKRNGLRGLDLAFFAPRDIYHTPGDNIKNIKIESLWHMLSNGIDYSLALSSKLIGYETELSESTSENPVDNDVAVFASFFNYFFSIPISRLVLFNLAFILLIPVINIPFLIIVFKYKKNWRIGFYNFIKIPLSLVLSSVVVSFFSNYVVITINEFLPSSGSDLTLMTFFTLALLSNYVFLNGMNLIFKKHKSINHDEKLVSIIQISAFYWILLLYSTFKLSYNRVGDDHSGELFVPILVLIQSSGAFLGLLGWSLQSRSQTVSSIAEENEPLISSNDSGYGASDETGASEGNVIQTHEAFTKRSVKKHYSYDWFAEYLVITPLSSLLLYYTINLVLSGLTKSIQESLQSENLIYSVLEYSSIFLTLPLIPFTFKFNRILVGLIAIFFLVGLINIFTKDPFNAANPLKLRVLEQINLDVSKNESSVFVYGRMNTPIKSVINDLPSVKKNHIEPQCSLLQDGMVECSYKSILAPQLAPSVSSFDDYLKVEVIRNSSSSSSYPFTLLSGEIKIHSPNSRMCSIDLLNPKTSEKYLAQESPVKLVTVYNELQKNTSYISSQTSSAIPDGFSRDGDGNYIYKDLGGVSQLTLNKLNWESSFHVSFEWVPSLLVSKDHQTDILDESNEIKLNIKCFWADLGYPSESTNYQNSIPSYDELLRYSPKYISWANRDRGLVSVSKSISI</sequence>
<feature type="transmembrane region" description="Helical" evidence="17">
    <location>
        <begin position="545"/>
        <end position="567"/>
    </location>
</feature>
<feature type="transmembrane region" description="Helical" evidence="17">
    <location>
        <begin position="56"/>
        <end position="73"/>
    </location>
</feature>
<organism evidence="21 22">
    <name type="scientific">Pichia sorbitophila (strain ATCC MYA-4447 / BCRC 22081 / CBS 7064 / NBRC 10061 / NRRL Y-12695)</name>
    <name type="common">Hybrid yeast</name>
    <dbReference type="NCBI Taxonomy" id="559304"/>
    <lineage>
        <taxon>Eukaryota</taxon>
        <taxon>Fungi</taxon>
        <taxon>Dikarya</taxon>
        <taxon>Ascomycota</taxon>
        <taxon>Saccharomycotina</taxon>
        <taxon>Pichiomycetes</taxon>
        <taxon>Debaryomycetaceae</taxon>
        <taxon>Millerozyma</taxon>
    </lineage>
</organism>
<keyword evidence="6 15" id="KW-0645">Protease</keyword>
<evidence type="ECO:0000256" key="12">
    <source>
        <dbReference type="ARBA" id="ARBA00023049"/>
    </source>
</evidence>
<dbReference type="InterPro" id="IPR007484">
    <property type="entry name" value="Peptidase_M28"/>
</dbReference>
<evidence type="ECO:0000256" key="16">
    <source>
        <dbReference type="SAM" id="MobiDB-lite"/>
    </source>
</evidence>
<dbReference type="InterPro" id="IPR053976">
    <property type="entry name" value="PFF1_TM"/>
</dbReference>
<dbReference type="OrthoDB" id="76293at2759"/>
<evidence type="ECO:0000256" key="4">
    <source>
        <dbReference type="ARBA" id="ARBA00010918"/>
    </source>
</evidence>
<evidence type="ECO:0000259" key="19">
    <source>
        <dbReference type="Pfam" id="PF22250"/>
    </source>
</evidence>
<dbReference type="HOGENOM" id="CLU_006412_1_0_1"/>
<keyword evidence="14" id="KW-0325">Glycoprotein</keyword>
<dbReference type="Gene3D" id="3.40.630.10">
    <property type="entry name" value="Zn peptidases"/>
    <property type="match status" value="1"/>
</dbReference>
<keyword evidence="8 15" id="KW-0479">Metal-binding</keyword>
<dbReference type="FunCoup" id="G8YFJ8">
    <property type="interactions" value="20"/>
</dbReference>
<gene>
    <name evidence="21" type="primary">Piso0_002631</name>
    <name evidence="21" type="ORF">GNLVRS01_PISO0I14396g</name>
</gene>
<dbReference type="Proteomes" id="UP000005222">
    <property type="component" value="Chromosome I"/>
</dbReference>
<feature type="domain" description="Peptidase M28" evidence="18">
    <location>
        <begin position="168"/>
        <end position="353"/>
    </location>
</feature>
<keyword evidence="10 15" id="KW-0862">Zinc</keyword>
<evidence type="ECO:0000256" key="7">
    <source>
        <dbReference type="ARBA" id="ARBA00022692"/>
    </source>
</evidence>
<comment type="similarity">
    <text evidence="4 15">Belongs to the peptidase M28 family.</text>
</comment>
<evidence type="ECO:0000256" key="15">
    <source>
        <dbReference type="RuleBase" id="RU361240"/>
    </source>
</evidence>
<dbReference type="Pfam" id="PF22251">
    <property type="entry name" value="PFF1_TM"/>
    <property type="match status" value="2"/>
</dbReference>
<evidence type="ECO:0000256" key="6">
    <source>
        <dbReference type="ARBA" id="ARBA00022670"/>
    </source>
</evidence>
<dbReference type="GO" id="GO:0046872">
    <property type="term" value="F:metal ion binding"/>
    <property type="evidence" value="ECO:0007669"/>
    <property type="project" value="UniProtKB-KW"/>
</dbReference>
<evidence type="ECO:0000256" key="2">
    <source>
        <dbReference type="ARBA" id="ARBA00003273"/>
    </source>
</evidence>